<evidence type="ECO:0000313" key="1">
    <source>
        <dbReference type="EMBL" id="PUE66577.1"/>
    </source>
</evidence>
<protein>
    <recommendedName>
        <fullName evidence="3">Adenosine deaminase domain-containing protein</fullName>
    </recommendedName>
</protein>
<comment type="caution">
    <text evidence="1">The sequence shown here is derived from an EMBL/GenBank/DDBJ whole genome shotgun (WGS) entry which is preliminary data.</text>
</comment>
<evidence type="ECO:0000313" key="2">
    <source>
        <dbReference type="Proteomes" id="UP000251135"/>
    </source>
</evidence>
<gene>
    <name evidence="1" type="ORF">B0174_00570</name>
</gene>
<dbReference type="RefSeq" id="WP_108557690.1">
    <property type="nucleotide sequence ID" value="NZ_MUXE01000001.1"/>
</dbReference>
<dbReference type="SUPFAM" id="SSF51556">
    <property type="entry name" value="Metallo-dependent hydrolases"/>
    <property type="match status" value="1"/>
</dbReference>
<evidence type="ECO:0008006" key="3">
    <source>
        <dbReference type="Google" id="ProtNLM"/>
    </source>
</evidence>
<dbReference type="AlphaFoldDB" id="A0A363D6A3"/>
<organism evidence="1 2">
    <name type="scientific">Arcobacter caeni</name>
    <dbReference type="NCBI Taxonomy" id="1912877"/>
    <lineage>
        <taxon>Bacteria</taxon>
        <taxon>Pseudomonadati</taxon>
        <taxon>Campylobacterota</taxon>
        <taxon>Epsilonproteobacteria</taxon>
        <taxon>Campylobacterales</taxon>
        <taxon>Arcobacteraceae</taxon>
        <taxon>Arcobacter</taxon>
    </lineage>
</organism>
<dbReference type="EMBL" id="MUXE01000001">
    <property type="protein sequence ID" value="PUE66577.1"/>
    <property type="molecule type" value="Genomic_DNA"/>
</dbReference>
<dbReference type="Gene3D" id="3.20.20.140">
    <property type="entry name" value="Metal-dependent hydrolases"/>
    <property type="match status" value="2"/>
</dbReference>
<dbReference type="Proteomes" id="UP000251135">
    <property type="component" value="Unassembled WGS sequence"/>
</dbReference>
<dbReference type="OrthoDB" id="105475at2"/>
<name>A0A363D6A3_9BACT</name>
<dbReference type="InterPro" id="IPR032466">
    <property type="entry name" value="Metal_Hydrolase"/>
</dbReference>
<accession>A0A363D6A3</accession>
<proteinExistence type="predicted"/>
<sequence>MLKNNLKDISNIVLLRSDKILYDLLNIDSYEKLDKNLSYEHGMRDFYSNSFRKGAIENSMNHTLSHSDSKFFTLDYEFDFLDELFDNYLKFDGNHIYAKSELLDKYSSVISKIHPFNIIGHKLAKLYNQNHFSFTNIKEFTKYITPLALSVNRDYKEYAENHLHLGGANDVALNFMALLSLPTNNKFYNMKYTNELPRINEFSYINNGNLSFGNLIDISKYCVSVINDFVLKKGVRTDIKRDLDNLFKYEKLSMIDIDFASFTMIEKLSDNRMNLKDEFLKEIITYKKDGYTTKQWFLYNILLFKTHETCRNRDIRKVIKIFLHIINILRSYMVMSQNIGLSHFSEFFGSSLRKQEKNRHNNIASNIISNGTSKVEAKISPDALLRNDKEFISYKLAFDKEIIKKESTFINKTHEKYFLNTNHSKRNYHFCVHFVRKKDETKKSNDTNYCLARFNKLRTDLKKEARNINNFLYQESHIINKFDFYSKFYSNITRVLEHKKDLENDYIDLTKLITTIDVAGDENRTPPEVFAPIIKYLRRDVKKLDDFKSDYLKYQKDGHDFVENYKLRLSVHAGEDFNHIVTGMRKVHETVKFYGMSDKDRLGHALAIGLNPKEWCELNGDIFVTKQEHLDNLVWLYHQSIEVLAYYKNTDKLRDKYARVIKELYKDIYLSKNDDLSCEIEDMYKAWKLREFCPIVMFSEDEMLNKADEYLKIADFDNEKLCKEEYKKAIDIYKKYHTCASVRKKGDEVIKIEYENINRNLYKYFITDEDLELIEAVQDRLIQKFCEKGIIIETNPSSNVYIAHIHAFDKHPIFRWNPIECDDLDLNADNPKFNKYKIRTSRMKVCVNTDDPAIMPTTLRNEFDLLERTAFGIHSKSKEKIENWCENIRKLGIEIFDCDHQKSEFRRV</sequence>
<keyword evidence="2" id="KW-1185">Reference proteome</keyword>
<reference evidence="1 2" key="1">
    <citation type="submission" date="2017-02" db="EMBL/GenBank/DDBJ databases">
        <title>Arcobacter caeni sp. nov, a new Arcobacter species isolated from reclaimed water.</title>
        <authorList>
            <person name="Figueras M.J."/>
            <person name="Perez-Cataluna A."/>
            <person name="Salas-Masso N."/>
        </authorList>
    </citation>
    <scope>NUCLEOTIDE SEQUENCE [LARGE SCALE GENOMIC DNA]</scope>
    <source>
        <strain evidence="1 2">RW17-10</strain>
    </source>
</reference>